<dbReference type="RefSeq" id="WP_170218197.1">
    <property type="nucleotide sequence ID" value="NZ_QUNO01000031.1"/>
</dbReference>
<proteinExistence type="predicted"/>
<name>A0A3E0GVI5_9PSEU</name>
<evidence type="ECO:0000313" key="2">
    <source>
        <dbReference type="Proteomes" id="UP000256269"/>
    </source>
</evidence>
<protein>
    <submittedName>
        <fullName evidence="1">Uncharacterized protein</fullName>
    </submittedName>
</protein>
<dbReference type="EMBL" id="QUNO01000031">
    <property type="protein sequence ID" value="REH26947.1"/>
    <property type="molecule type" value="Genomic_DNA"/>
</dbReference>
<organism evidence="1 2">
    <name type="scientific">Kutzneria buriramensis</name>
    <dbReference type="NCBI Taxonomy" id="1045776"/>
    <lineage>
        <taxon>Bacteria</taxon>
        <taxon>Bacillati</taxon>
        <taxon>Actinomycetota</taxon>
        <taxon>Actinomycetes</taxon>
        <taxon>Pseudonocardiales</taxon>
        <taxon>Pseudonocardiaceae</taxon>
        <taxon>Kutzneria</taxon>
    </lineage>
</organism>
<comment type="caution">
    <text evidence="1">The sequence shown here is derived from an EMBL/GenBank/DDBJ whole genome shotgun (WGS) entry which is preliminary data.</text>
</comment>
<keyword evidence="2" id="KW-1185">Reference proteome</keyword>
<dbReference type="Proteomes" id="UP000256269">
    <property type="component" value="Unassembled WGS sequence"/>
</dbReference>
<dbReference type="AlphaFoldDB" id="A0A3E0GVI5"/>
<gene>
    <name evidence="1" type="ORF">BCF44_1312</name>
</gene>
<accession>A0A3E0GVI5</accession>
<evidence type="ECO:0000313" key="1">
    <source>
        <dbReference type="EMBL" id="REH26947.1"/>
    </source>
</evidence>
<sequence length="148" mass="16361">MTKFRFSVARRGGSLAGRRAGALVAGITLLLTSGFSMEAHAASKPAHNHFMQFVPRPVYVASNTWSAQANLYDRNGNLVYHWQTGSIDKQGESVNWGYFSRDPQAWLDMWARTGNGMVYSFLHKSAVCDYTISFDGAAGNEVHSCYDA</sequence>
<reference evidence="1 2" key="1">
    <citation type="submission" date="2018-08" db="EMBL/GenBank/DDBJ databases">
        <title>Genomic Encyclopedia of Archaeal and Bacterial Type Strains, Phase II (KMG-II): from individual species to whole genera.</title>
        <authorList>
            <person name="Goeker M."/>
        </authorList>
    </citation>
    <scope>NUCLEOTIDE SEQUENCE [LARGE SCALE GENOMIC DNA]</scope>
    <source>
        <strain evidence="1 2">DSM 45791</strain>
    </source>
</reference>